<keyword evidence="2" id="KW-1185">Reference proteome</keyword>
<comment type="caution">
    <text evidence="1">The sequence shown here is derived from an EMBL/GenBank/DDBJ whole genome shotgun (WGS) entry which is preliminary data.</text>
</comment>
<dbReference type="AlphaFoldDB" id="A0A011W0B3"/>
<sequence length="219" mass="25269">MLHEKIQSTIGLIDEVMDNKAQENENQNLAKRNSTFFDTLDRLAPTLRSYILARKNFSFSLQTNTSSVLAYIMDYSNRTFSDAKAVNPSQFKDRSDTFIGAISKEWETFYRTNNSDLINGLNIIVLVHPTPNVVRRCITAFNKCEKWPLTQESIDSYKEARQEADALLKEMRFDDEIRDFLIKVRDKKATLTDITPSILDWIKSENIADKVSLSIRNTI</sequence>
<dbReference type="OrthoDB" id="2046801at2"/>
<dbReference type="Proteomes" id="UP000021369">
    <property type="component" value="Unassembled WGS sequence"/>
</dbReference>
<dbReference type="RefSeq" id="WP_037287177.1">
    <property type="nucleotide sequence ID" value="NZ_JEOB01000002.1"/>
</dbReference>
<proteinExistence type="predicted"/>
<name>A0A011W0B3_RUMAL</name>
<reference evidence="1 2" key="1">
    <citation type="submission" date="2013-06" db="EMBL/GenBank/DDBJ databases">
        <title>Rumen cellulosomics: divergent fiber-degrading strategies revealed by comparative genome-wide analysis of six Ruminococcal strains.</title>
        <authorList>
            <person name="Dassa B."/>
            <person name="Borovok I."/>
            <person name="Lamed R."/>
            <person name="Flint H."/>
            <person name="Yeoman C.J."/>
            <person name="White B."/>
            <person name="Bayer E.A."/>
        </authorList>
    </citation>
    <scope>NUCLEOTIDE SEQUENCE [LARGE SCALE GENOMIC DNA]</scope>
    <source>
        <strain evidence="1 2">SY3</strain>
    </source>
</reference>
<organism evidence="1 2">
    <name type="scientific">Ruminococcus albus SY3</name>
    <dbReference type="NCBI Taxonomy" id="1341156"/>
    <lineage>
        <taxon>Bacteria</taxon>
        <taxon>Bacillati</taxon>
        <taxon>Bacillota</taxon>
        <taxon>Clostridia</taxon>
        <taxon>Eubacteriales</taxon>
        <taxon>Oscillospiraceae</taxon>
        <taxon>Ruminococcus</taxon>
    </lineage>
</organism>
<evidence type="ECO:0000313" key="1">
    <source>
        <dbReference type="EMBL" id="EXM40268.1"/>
    </source>
</evidence>
<dbReference type="EMBL" id="JEOB01000002">
    <property type="protein sequence ID" value="EXM40268.1"/>
    <property type="molecule type" value="Genomic_DNA"/>
</dbReference>
<dbReference type="PATRIC" id="fig|1341156.4.peg.1140"/>
<gene>
    <name evidence="1" type="ORF">RASY3_09195</name>
</gene>
<evidence type="ECO:0000313" key="2">
    <source>
        <dbReference type="Proteomes" id="UP000021369"/>
    </source>
</evidence>
<protein>
    <submittedName>
        <fullName evidence="1">Uncharacterized protein</fullName>
    </submittedName>
</protein>
<accession>A0A011W0B3</accession>